<evidence type="ECO:0000256" key="7">
    <source>
        <dbReference type="ARBA" id="ARBA00022786"/>
    </source>
</evidence>
<dbReference type="InterPro" id="IPR002893">
    <property type="entry name" value="Znf_MYND"/>
</dbReference>
<dbReference type="AlphaFoldDB" id="A0AAD3CHX0"/>
<dbReference type="EC" id="2.3.2.27" evidence="2"/>
<accession>A0AAD3CHX0</accession>
<protein>
    <recommendedName>
        <fullName evidence="2">RING-type E3 ubiquitin transferase</fullName>
        <ecNumber evidence="2">2.3.2.27</ecNumber>
    </recommendedName>
</protein>
<keyword evidence="12" id="KW-1185">Reference proteome</keyword>
<name>A0AAD3CHX0_9STRA</name>
<dbReference type="GO" id="GO:0051087">
    <property type="term" value="F:protein-folding chaperone binding"/>
    <property type="evidence" value="ECO:0007669"/>
    <property type="project" value="TreeGrafter"/>
</dbReference>
<dbReference type="PANTHER" id="PTHR46803:SF2">
    <property type="entry name" value="E3 UBIQUITIN-PROTEIN LIGASE CHIP"/>
    <property type="match status" value="1"/>
</dbReference>
<dbReference type="GO" id="GO:0045862">
    <property type="term" value="P:positive regulation of proteolysis"/>
    <property type="evidence" value="ECO:0007669"/>
    <property type="project" value="TreeGrafter"/>
</dbReference>
<dbReference type="EMBL" id="BLLK01000022">
    <property type="protein sequence ID" value="GFH46402.1"/>
    <property type="molecule type" value="Genomic_DNA"/>
</dbReference>
<comment type="catalytic activity">
    <reaction evidence="1">
        <text>S-ubiquitinyl-[E2 ubiquitin-conjugating enzyme]-L-cysteine + [acceptor protein]-L-lysine = [E2 ubiquitin-conjugating enzyme]-L-cysteine + N(6)-ubiquitinyl-[acceptor protein]-L-lysine.</text>
        <dbReference type="EC" id="2.3.2.27"/>
    </reaction>
</comment>
<proteinExistence type="predicted"/>
<dbReference type="Proteomes" id="UP001054902">
    <property type="component" value="Unassembled WGS sequence"/>
</dbReference>
<evidence type="ECO:0000256" key="1">
    <source>
        <dbReference type="ARBA" id="ARBA00000900"/>
    </source>
</evidence>
<evidence type="ECO:0000256" key="9">
    <source>
        <dbReference type="PROSITE-ProRule" id="PRU00134"/>
    </source>
</evidence>
<dbReference type="PANTHER" id="PTHR46803">
    <property type="entry name" value="E3 UBIQUITIN-PROTEIN LIGASE CHIP"/>
    <property type="match status" value="1"/>
</dbReference>
<reference evidence="11 12" key="1">
    <citation type="journal article" date="2021" name="Sci. Rep.">
        <title>The genome of the diatom Chaetoceros tenuissimus carries an ancient integrated fragment of an extant virus.</title>
        <authorList>
            <person name="Hongo Y."/>
            <person name="Kimura K."/>
            <person name="Takaki Y."/>
            <person name="Yoshida Y."/>
            <person name="Baba S."/>
            <person name="Kobayashi G."/>
            <person name="Nagasaki K."/>
            <person name="Hano T."/>
            <person name="Tomaru Y."/>
        </authorList>
    </citation>
    <scope>NUCLEOTIDE SEQUENCE [LARGE SCALE GENOMIC DNA]</scope>
    <source>
        <strain evidence="11 12">NIES-3715</strain>
    </source>
</reference>
<feature type="domain" description="MYND-type" evidence="10">
    <location>
        <begin position="133"/>
        <end position="175"/>
    </location>
</feature>
<keyword evidence="5" id="KW-0677">Repeat</keyword>
<gene>
    <name evidence="11" type="ORF">CTEN210_02876</name>
</gene>
<evidence type="ECO:0000256" key="6">
    <source>
        <dbReference type="ARBA" id="ARBA00022771"/>
    </source>
</evidence>
<dbReference type="PROSITE" id="PS50865">
    <property type="entry name" value="ZF_MYND_2"/>
    <property type="match status" value="2"/>
</dbReference>
<evidence type="ECO:0000256" key="5">
    <source>
        <dbReference type="ARBA" id="ARBA00022737"/>
    </source>
</evidence>
<dbReference type="SUPFAM" id="SSF144232">
    <property type="entry name" value="HIT/MYND zinc finger-like"/>
    <property type="match status" value="2"/>
</dbReference>
<evidence type="ECO:0000256" key="8">
    <source>
        <dbReference type="ARBA" id="ARBA00022833"/>
    </source>
</evidence>
<evidence type="ECO:0000313" key="11">
    <source>
        <dbReference type="EMBL" id="GFH46402.1"/>
    </source>
</evidence>
<keyword evidence="8" id="KW-0862">Zinc</keyword>
<evidence type="ECO:0000256" key="3">
    <source>
        <dbReference type="ARBA" id="ARBA00022679"/>
    </source>
</evidence>
<feature type="domain" description="MYND-type" evidence="10">
    <location>
        <begin position="189"/>
        <end position="229"/>
    </location>
</feature>
<sequence length="544" mass="62646">MPTISTSPSEEEAAKLKLQGNNLFNAKKYKAAANKYRQAIGKDPSCSVYYTNLCATLHRLKLYEKMNTVASKCVTVDDKSVKGHYWLIMSLKKQKKLKDAFGQSEKSLEKFPRNSDIKFIQSEIATKLKRCAHEQCQVEATSIENDLLKCSSCKETYYCSRDCQKSDWPRHRFRCISSRSNAGSLSNTCNACKKIFPRVKEVSCGICETVVYCSQECLEKDKKLHWPKCQLFGLLATPKEIDYINKWFDNEISDILAELATHAMTRNEFLNKNPDFHIEFEVEFFEKYFTFVPIKKAKVVYFSDLPASESKGVEQIHASYKDLIGPFEVGHVLSVRFKLKSGFVVVRRRHMKYTATQYQQLSQEEALASSLNYVNNIHNPLLPAAWKNLFAIRVSAQIEGWKANCDDLFNFIVTSYRYQSKSSFKCPQEYTLVLKIEFGEQLGEVKRIVSHSMNKISRLKQPDLVKRLKEEIARGPNVLTVSVLSNNPYTSPISTVFSTIVPFQYAQVPRVKEKEIDREIMKLWKSLLKVPFPKCPLTPKYLWP</sequence>
<keyword evidence="6 9" id="KW-0863">Zinc-finger</keyword>
<dbReference type="GO" id="GO:0043161">
    <property type="term" value="P:proteasome-mediated ubiquitin-dependent protein catabolic process"/>
    <property type="evidence" value="ECO:0007669"/>
    <property type="project" value="TreeGrafter"/>
</dbReference>
<dbReference type="SUPFAM" id="SSF48452">
    <property type="entry name" value="TPR-like"/>
    <property type="match status" value="1"/>
</dbReference>
<dbReference type="GO" id="GO:0006515">
    <property type="term" value="P:protein quality control for misfolded or incompletely synthesized proteins"/>
    <property type="evidence" value="ECO:0007669"/>
    <property type="project" value="TreeGrafter"/>
</dbReference>
<keyword evidence="3" id="KW-0808">Transferase</keyword>
<dbReference type="GO" id="GO:0071218">
    <property type="term" value="P:cellular response to misfolded protein"/>
    <property type="evidence" value="ECO:0007669"/>
    <property type="project" value="TreeGrafter"/>
</dbReference>
<evidence type="ECO:0000313" key="12">
    <source>
        <dbReference type="Proteomes" id="UP001054902"/>
    </source>
</evidence>
<dbReference type="GO" id="GO:0008270">
    <property type="term" value="F:zinc ion binding"/>
    <property type="evidence" value="ECO:0007669"/>
    <property type="project" value="UniProtKB-KW"/>
</dbReference>
<dbReference type="Gene3D" id="1.25.40.10">
    <property type="entry name" value="Tetratricopeptide repeat domain"/>
    <property type="match status" value="1"/>
</dbReference>
<dbReference type="Gene3D" id="6.10.140.2220">
    <property type="match status" value="2"/>
</dbReference>
<dbReference type="PROSITE" id="PS01360">
    <property type="entry name" value="ZF_MYND_1"/>
    <property type="match status" value="1"/>
</dbReference>
<evidence type="ECO:0000256" key="4">
    <source>
        <dbReference type="ARBA" id="ARBA00022723"/>
    </source>
</evidence>
<comment type="caution">
    <text evidence="11">The sequence shown here is derived from an EMBL/GenBank/DDBJ whole genome shotgun (WGS) entry which is preliminary data.</text>
</comment>
<organism evidence="11 12">
    <name type="scientific">Chaetoceros tenuissimus</name>
    <dbReference type="NCBI Taxonomy" id="426638"/>
    <lineage>
        <taxon>Eukaryota</taxon>
        <taxon>Sar</taxon>
        <taxon>Stramenopiles</taxon>
        <taxon>Ochrophyta</taxon>
        <taxon>Bacillariophyta</taxon>
        <taxon>Coscinodiscophyceae</taxon>
        <taxon>Chaetocerotophycidae</taxon>
        <taxon>Chaetocerotales</taxon>
        <taxon>Chaetocerotaceae</taxon>
        <taxon>Chaetoceros</taxon>
    </lineage>
</organism>
<dbReference type="InterPro" id="IPR011990">
    <property type="entry name" value="TPR-like_helical_dom_sf"/>
</dbReference>
<keyword evidence="7" id="KW-0833">Ubl conjugation pathway</keyword>
<evidence type="ECO:0000259" key="10">
    <source>
        <dbReference type="PROSITE" id="PS50865"/>
    </source>
</evidence>
<evidence type="ECO:0000256" key="2">
    <source>
        <dbReference type="ARBA" id="ARBA00012483"/>
    </source>
</evidence>
<dbReference type="Pfam" id="PF01753">
    <property type="entry name" value="zf-MYND"/>
    <property type="match status" value="2"/>
</dbReference>
<dbReference type="GO" id="GO:0005737">
    <property type="term" value="C:cytoplasm"/>
    <property type="evidence" value="ECO:0007669"/>
    <property type="project" value="TreeGrafter"/>
</dbReference>
<keyword evidence="4" id="KW-0479">Metal-binding</keyword>
<dbReference type="GO" id="GO:0000209">
    <property type="term" value="P:protein polyubiquitination"/>
    <property type="evidence" value="ECO:0007669"/>
    <property type="project" value="TreeGrafter"/>
</dbReference>
<dbReference type="GO" id="GO:0061630">
    <property type="term" value="F:ubiquitin protein ligase activity"/>
    <property type="evidence" value="ECO:0007669"/>
    <property type="project" value="UniProtKB-EC"/>
</dbReference>